<name>A0ABS5ZKS2_9GAMM</name>
<dbReference type="CDD" id="cd01651">
    <property type="entry name" value="RT_G2_intron"/>
    <property type="match status" value="1"/>
</dbReference>
<dbReference type="InterPro" id="IPR051083">
    <property type="entry name" value="GrpII_Intron_Splice-Mob/Def"/>
</dbReference>
<feature type="domain" description="Reverse transcriptase" evidence="2">
    <location>
        <begin position="93"/>
        <end position="164"/>
    </location>
</feature>
<protein>
    <submittedName>
        <fullName evidence="3">Group II intron reverse transcriptase/maturase</fullName>
    </submittedName>
</protein>
<reference evidence="3 4" key="1">
    <citation type="submission" date="2021-04" db="EMBL/GenBank/DDBJ databases">
        <authorList>
            <person name="Pira H."/>
            <person name="Risdian C."/>
            <person name="Wink J."/>
        </authorList>
    </citation>
    <scope>NUCLEOTIDE SEQUENCE [LARGE SCALE GENOMIC DNA]</scope>
    <source>
        <strain evidence="3 4">WH53</strain>
    </source>
</reference>
<dbReference type="GO" id="GO:0003964">
    <property type="term" value="F:RNA-directed DNA polymerase activity"/>
    <property type="evidence" value="ECO:0007669"/>
    <property type="project" value="UniProtKB-KW"/>
</dbReference>
<dbReference type="Pfam" id="PF00078">
    <property type="entry name" value="RVT_1"/>
    <property type="match status" value="1"/>
</dbReference>
<comment type="caution">
    <text evidence="3">The sequence shown here is derived from an EMBL/GenBank/DDBJ whole genome shotgun (WGS) entry which is preliminary data.</text>
</comment>
<gene>
    <name evidence="3" type="ORF">KCG35_26205</name>
</gene>
<dbReference type="EMBL" id="JAGSOY010000377">
    <property type="protein sequence ID" value="MBU2714550.1"/>
    <property type="molecule type" value="Genomic_DNA"/>
</dbReference>
<sequence>MSYLNNETAPIGVSVEQRNTRQETFNFDLFEAVFNSLNLQRAWKQVKANKGAPGIDGMTIAEFPQWAVIHWEQCKHDLLTGNYRPQPVKRVEIDKPDGGKRPLGIPTVIDRVIQQAIVQILSPLVDNTFSENSFGFRPKRSAHHAIKHVQKIIKQKRPVAVDVDLS</sequence>
<keyword evidence="3" id="KW-0695">RNA-directed DNA polymerase</keyword>
<evidence type="ECO:0000259" key="2">
    <source>
        <dbReference type="Pfam" id="PF00078"/>
    </source>
</evidence>
<dbReference type="Proteomes" id="UP000690515">
    <property type="component" value="Unassembled WGS sequence"/>
</dbReference>
<comment type="similarity">
    <text evidence="1">Belongs to the bacterial reverse transcriptase family.</text>
</comment>
<evidence type="ECO:0000313" key="4">
    <source>
        <dbReference type="Proteomes" id="UP000690515"/>
    </source>
</evidence>
<keyword evidence="3" id="KW-0548">Nucleotidyltransferase</keyword>
<feature type="non-terminal residue" evidence="3">
    <location>
        <position position="166"/>
    </location>
</feature>
<keyword evidence="4" id="KW-1185">Reference proteome</keyword>
<keyword evidence="3" id="KW-0808">Transferase</keyword>
<organism evidence="3 4">
    <name type="scientific">Zooshikella harenae</name>
    <dbReference type="NCBI Taxonomy" id="2827238"/>
    <lineage>
        <taxon>Bacteria</taxon>
        <taxon>Pseudomonadati</taxon>
        <taxon>Pseudomonadota</taxon>
        <taxon>Gammaproteobacteria</taxon>
        <taxon>Oceanospirillales</taxon>
        <taxon>Zooshikellaceae</taxon>
        <taxon>Zooshikella</taxon>
    </lineage>
</organism>
<evidence type="ECO:0000313" key="3">
    <source>
        <dbReference type="EMBL" id="MBU2714550.1"/>
    </source>
</evidence>
<evidence type="ECO:0000256" key="1">
    <source>
        <dbReference type="ARBA" id="ARBA00034120"/>
    </source>
</evidence>
<dbReference type="PANTHER" id="PTHR34047">
    <property type="entry name" value="NUCLEAR INTRON MATURASE 1, MITOCHONDRIAL-RELATED"/>
    <property type="match status" value="1"/>
</dbReference>
<dbReference type="InterPro" id="IPR000477">
    <property type="entry name" value="RT_dom"/>
</dbReference>
<proteinExistence type="inferred from homology"/>
<accession>A0ABS5ZKS2</accession>
<dbReference type="PANTHER" id="PTHR34047:SF8">
    <property type="entry name" value="PROTEIN YKFC"/>
    <property type="match status" value="1"/>
</dbReference>